<proteinExistence type="predicted"/>
<organism evidence="1 2">
    <name type="scientific">Horticoccus luteus</name>
    <dbReference type="NCBI Taxonomy" id="2862869"/>
    <lineage>
        <taxon>Bacteria</taxon>
        <taxon>Pseudomonadati</taxon>
        <taxon>Verrucomicrobiota</taxon>
        <taxon>Opitutia</taxon>
        <taxon>Opitutales</taxon>
        <taxon>Opitutaceae</taxon>
        <taxon>Horticoccus</taxon>
    </lineage>
</organism>
<evidence type="ECO:0000313" key="1">
    <source>
        <dbReference type="EMBL" id="QYM78605.1"/>
    </source>
</evidence>
<dbReference type="Proteomes" id="UP000825051">
    <property type="component" value="Chromosome"/>
</dbReference>
<evidence type="ECO:0000313" key="2">
    <source>
        <dbReference type="Proteomes" id="UP000825051"/>
    </source>
</evidence>
<dbReference type="KEGG" id="ole:K0B96_15075"/>
<dbReference type="EMBL" id="CP080507">
    <property type="protein sequence ID" value="QYM78605.1"/>
    <property type="molecule type" value="Genomic_DNA"/>
</dbReference>
<keyword evidence="2" id="KW-1185">Reference proteome</keyword>
<dbReference type="Gene3D" id="3.30.2310.20">
    <property type="entry name" value="RelE-like"/>
    <property type="match status" value="1"/>
</dbReference>
<accession>A0A8F9TUZ4</accession>
<protein>
    <submittedName>
        <fullName evidence="1">Type II toxin-antitoxin system RelE/ParE family toxin</fullName>
    </submittedName>
</protein>
<reference evidence="1" key="1">
    <citation type="submission" date="2021-08" db="EMBL/GenBank/DDBJ databases">
        <title>Genome of a novel bacterium of the phylum Verrucomicrobia, Oleiharenicola sp. KSB-15.</title>
        <authorList>
            <person name="Chung J.-H."/>
            <person name="Ahn J.-H."/>
            <person name="Yoon Y."/>
            <person name="Kim D.-Y."/>
            <person name="An S.-H."/>
            <person name="Park I."/>
            <person name="Yeon J."/>
        </authorList>
    </citation>
    <scope>NUCLEOTIDE SEQUENCE</scope>
    <source>
        <strain evidence="1">KSB-15</strain>
    </source>
</reference>
<gene>
    <name evidence="1" type="ORF">K0B96_15075</name>
</gene>
<dbReference type="RefSeq" id="WP_220161709.1">
    <property type="nucleotide sequence ID" value="NZ_CP080507.1"/>
</dbReference>
<dbReference type="AlphaFoldDB" id="A0A8F9TUZ4"/>
<dbReference type="InterPro" id="IPR035093">
    <property type="entry name" value="RelE/ParE_toxin_dom_sf"/>
</dbReference>
<name>A0A8F9TUZ4_9BACT</name>
<sequence>MRVRVLRPALEDIASGRQFYDARALGVGDYFFDSIFSEIDSLVLYAGTHRICFGFQRLLARRFPFAIYYRVTAGEAVVFRVLDCRRDPNWIRSALEKKAEL</sequence>